<dbReference type="Pfam" id="PF01022">
    <property type="entry name" value="HTH_5"/>
    <property type="match status" value="1"/>
</dbReference>
<evidence type="ECO:0000313" key="5">
    <source>
        <dbReference type="EMBL" id="GBF57098.1"/>
    </source>
</evidence>
<dbReference type="SUPFAM" id="SSF46785">
    <property type="entry name" value="Winged helix' DNA-binding domain"/>
    <property type="match status" value="1"/>
</dbReference>
<dbReference type="CDD" id="cd00090">
    <property type="entry name" value="HTH_ARSR"/>
    <property type="match status" value="1"/>
</dbReference>
<evidence type="ECO:0000256" key="1">
    <source>
        <dbReference type="ARBA" id="ARBA00008361"/>
    </source>
</evidence>
<evidence type="ECO:0000256" key="3">
    <source>
        <dbReference type="ARBA" id="ARBA00022679"/>
    </source>
</evidence>
<dbReference type="EMBL" id="BFBR01000002">
    <property type="protein sequence ID" value="GBF57098.1"/>
    <property type="molecule type" value="Genomic_DNA"/>
</dbReference>
<evidence type="ECO:0000256" key="2">
    <source>
        <dbReference type="ARBA" id="ARBA00022603"/>
    </source>
</evidence>
<reference evidence="5 6" key="1">
    <citation type="journal article" date="2018" name="Genome Announc.">
        <title>Draft Genome Sequence of "Candidatus Phycosocius bacilliformis," an Alphaproteobacterial Ectosymbiont of the Hydrocarbon-Producing Green Alga Botryococcus braunii.</title>
        <authorList>
            <person name="Tanabe Y."/>
            <person name="Yamaguchi H."/>
            <person name="Watanabe M.M."/>
        </authorList>
    </citation>
    <scope>NUCLEOTIDE SEQUENCE [LARGE SCALE GENOMIC DNA]</scope>
    <source>
        <strain evidence="5 6">BOTRYCO-2</strain>
    </source>
</reference>
<dbReference type="NCBIfam" id="NF033788">
    <property type="entry name" value="HTH_metalloreg"/>
    <property type="match status" value="1"/>
</dbReference>
<dbReference type="GO" id="GO:0008757">
    <property type="term" value="F:S-adenosylmethionine-dependent methyltransferase activity"/>
    <property type="evidence" value="ECO:0007669"/>
    <property type="project" value="InterPro"/>
</dbReference>
<evidence type="ECO:0000259" key="4">
    <source>
        <dbReference type="PROSITE" id="PS50987"/>
    </source>
</evidence>
<dbReference type="InterPro" id="IPR051052">
    <property type="entry name" value="Diverse_substrate_MTase"/>
</dbReference>
<keyword evidence="3 5" id="KW-0808">Transferase</keyword>
<dbReference type="Pfam" id="PF08241">
    <property type="entry name" value="Methyltransf_11"/>
    <property type="match status" value="1"/>
</dbReference>
<dbReference type="PROSITE" id="PS50987">
    <property type="entry name" value="HTH_ARSR_2"/>
    <property type="match status" value="1"/>
</dbReference>
<accession>A0A2P2E7Q5</accession>
<dbReference type="InterPro" id="IPR013216">
    <property type="entry name" value="Methyltransf_11"/>
</dbReference>
<dbReference type="AlphaFoldDB" id="A0A2P2E7Q5"/>
<sequence>METIVDIVRAIGEPTRLRILVLLARGEMAAGEMSTVLNQSQPRVSRHLKLLAEAGLLERRPEGAWVFFRLKTDGPAGRIIQAILAEVRGDDQILQRDLERLGSVQAQREAVAQAYFESAADEWHALRRLHQPEALVEARLKAAVQGQHFDLHMDLGSGTGRMIELFAPQVRRAEGVDSSRKMLALARARLDDSGSGQASVRQADILGLPYEDGCADLVTIHQVLHYLPEPQAAIKEAARVLKAGGTLLIADFAPHGFEELRELHAHRRLGFEDGEVAGWCEAQGLTVTSIEHIAPEAGQAGLTVTLWHAHAPAHRSVAPTEKAFEVKVNP</sequence>
<protein>
    <submittedName>
        <fullName evidence="5">Putative methyltransferase YcgJ</fullName>
    </submittedName>
</protein>
<name>A0A2P2E7Q5_9PROT</name>
<feature type="domain" description="HTH arsR-type" evidence="4">
    <location>
        <begin position="1"/>
        <end position="91"/>
    </location>
</feature>
<dbReference type="Gene3D" id="3.40.50.150">
    <property type="entry name" value="Vaccinia Virus protein VP39"/>
    <property type="match status" value="1"/>
</dbReference>
<proteinExistence type="inferred from homology"/>
<dbReference type="SMART" id="SM00418">
    <property type="entry name" value="HTH_ARSR"/>
    <property type="match status" value="1"/>
</dbReference>
<dbReference type="Gene3D" id="1.10.10.10">
    <property type="entry name" value="Winged helix-like DNA-binding domain superfamily/Winged helix DNA-binding domain"/>
    <property type="match status" value="1"/>
</dbReference>
<dbReference type="InterPro" id="IPR036390">
    <property type="entry name" value="WH_DNA-bd_sf"/>
</dbReference>
<comment type="caution">
    <text evidence="5">The sequence shown here is derived from an EMBL/GenBank/DDBJ whole genome shotgun (WGS) entry which is preliminary data.</text>
</comment>
<dbReference type="CDD" id="cd02440">
    <property type="entry name" value="AdoMet_MTases"/>
    <property type="match status" value="1"/>
</dbReference>
<dbReference type="InterPro" id="IPR011991">
    <property type="entry name" value="ArsR-like_HTH"/>
</dbReference>
<keyword evidence="6" id="KW-1185">Reference proteome</keyword>
<dbReference type="InterPro" id="IPR001845">
    <property type="entry name" value="HTH_ArsR_DNA-bd_dom"/>
</dbReference>
<dbReference type="PRINTS" id="PR00778">
    <property type="entry name" value="HTHARSR"/>
</dbReference>
<organism evidence="5 6">
    <name type="scientific">Candidatus Phycosocius bacilliformis</name>
    <dbReference type="NCBI Taxonomy" id="1445552"/>
    <lineage>
        <taxon>Bacteria</taxon>
        <taxon>Pseudomonadati</taxon>
        <taxon>Pseudomonadota</taxon>
        <taxon>Alphaproteobacteria</taxon>
        <taxon>Caulobacterales</taxon>
        <taxon>Caulobacterales incertae sedis</taxon>
        <taxon>Candidatus Phycosocius</taxon>
    </lineage>
</organism>
<evidence type="ECO:0000313" key="6">
    <source>
        <dbReference type="Proteomes" id="UP000245086"/>
    </source>
</evidence>
<dbReference type="OrthoDB" id="9789575at2"/>
<dbReference type="InterPro" id="IPR029063">
    <property type="entry name" value="SAM-dependent_MTases_sf"/>
</dbReference>
<comment type="similarity">
    <text evidence="1">Belongs to the methyltransferase superfamily.</text>
</comment>
<keyword evidence="2 5" id="KW-0489">Methyltransferase</keyword>
<dbReference type="RefSeq" id="WP_108983986.1">
    <property type="nucleotide sequence ID" value="NZ_BFBR01000002.1"/>
</dbReference>
<gene>
    <name evidence="5" type="primary">ycgJ_1</name>
    <name evidence="5" type="ORF">PbB2_00758</name>
</gene>
<dbReference type="Proteomes" id="UP000245086">
    <property type="component" value="Unassembled WGS sequence"/>
</dbReference>
<dbReference type="PANTHER" id="PTHR44942:SF4">
    <property type="entry name" value="METHYLTRANSFERASE TYPE 11 DOMAIN-CONTAINING PROTEIN"/>
    <property type="match status" value="1"/>
</dbReference>
<dbReference type="PANTHER" id="PTHR44942">
    <property type="entry name" value="METHYLTRANSF_11 DOMAIN-CONTAINING PROTEIN"/>
    <property type="match status" value="1"/>
</dbReference>
<dbReference type="GO" id="GO:0032259">
    <property type="term" value="P:methylation"/>
    <property type="evidence" value="ECO:0007669"/>
    <property type="project" value="UniProtKB-KW"/>
</dbReference>
<dbReference type="SUPFAM" id="SSF53335">
    <property type="entry name" value="S-adenosyl-L-methionine-dependent methyltransferases"/>
    <property type="match status" value="1"/>
</dbReference>
<dbReference type="InterPro" id="IPR036388">
    <property type="entry name" value="WH-like_DNA-bd_sf"/>
</dbReference>
<dbReference type="GO" id="GO:0003700">
    <property type="term" value="F:DNA-binding transcription factor activity"/>
    <property type="evidence" value="ECO:0007669"/>
    <property type="project" value="InterPro"/>
</dbReference>